<feature type="region of interest" description="Disordered" evidence="6">
    <location>
        <begin position="128"/>
        <end position="164"/>
    </location>
</feature>
<keyword evidence="4 5" id="KW-0443">Lipid metabolism</keyword>
<dbReference type="InterPro" id="IPR000909">
    <property type="entry name" value="PLipase_C_PInositol-sp_X_dom"/>
</dbReference>
<feature type="compositionally biased region" description="Basic and acidic residues" evidence="6">
    <location>
        <begin position="1"/>
        <end position="10"/>
    </location>
</feature>
<evidence type="ECO:0000259" key="7">
    <source>
        <dbReference type="SMART" id="SM00148"/>
    </source>
</evidence>
<dbReference type="PANTHER" id="PTHR10336:SF36">
    <property type="entry name" value="1-PHOSPHATIDYLINOSITOL 4,5-BISPHOSPHATE PHOSPHODIESTERASE BETA-4"/>
    <property type="match status" value="1"/>
</dbReference>
<proteinExistence type="predicted"/>
<dbReference type="SUPFAM" id="SSF47473">
    <property type="entry name" value="EF-hand"/>
    <property type="match status" value="1"/>
</dbReference>
<gene>
    <name evidence="8" type="ORF">FOB64_006560</name>
</gene>
<protein>
    <recommendedName>
        <fullName evidence="1 5">Phosphoinositide phospholipase C</fullName>
        <ecNumber evidence="1 5">3.1.4.11</ecNumber>
    </recommendedName>
</protein>
<dbReference type="InterPro" id="IPR017946">
    <property type="entry name" value="PLC-like_Pdiesterase_TIM-brl"/>
</dbReference>
<dbReference type="PRINTS" id="PR00390">
    <property type="entry name" value="PHPHLIPASEC"/>
</dbReference>
<name>A0A8H6BSD6_CANAX</name>
<dbReference type="InterPro" id="IPR001192">
    <property type="entry name" value="PI-PLC_fam"/>
</dbReference>
<dbReference type="SMART" id="SM00148">
    <property type="entry name" value="PLCXc"/>
    <property type="match status" value="1"/>
</dbReference>
<evidence type="ECO:0000256" key="6">
    <source>
        <dbReference type="SAM" id="MobiDB-lite"/>
    </source>
</evidence>
<evidence type="ECO:0000256" key="5">
    <source>
        <dbReference type="RuleBase" id="RU361133"/>
    </source>
</evidence>
<evidence type="ECO:0000256" key="2">
    <source>
        <dbReference type="ARBA" id="ARBA00022801"/>
    </source>
</evidence>
<dbReference type="GO" id="GO:0004435">
    <property type="term" value="F:phosphatidylinositol-4,5-bisphosphate phospholipase C activity"/>
    <property type="evidence" value="ECO:0007669"/>
    <property type="project" value="UniProtKB-EC"/>
</dbReference>
<evidence type="ECO:0000256" key="3">
    <source>
        <dbReference type="ARBA" id="ARBA00022963"/>
    </source>
</evidence>
<comment type="caution">
    <text evidence="8">The sequence shown here is derived from an EMBL/GenBank/DDBJ whole genome shotgun (WGS) entry which is preliminary data.</text>
</comment>
<evidence type="ECO:0000256" key="4">
    <source>
        <dbReference type="ARBA" id="ARBA00023098"/>
    </source>
</evidence>
<keyword evidence="2 5" id="KW-0378">Hydrolase</keyword>
<dbReference type="Gene3D" id="3.20.20.190">
    <property type="entry name" value="Phosphatidylinositol (PI) phosphodiesterase"/>
    <property type="match status" value="1"/>
</dbReference>
<dbReference type="GO" id="GO:0048015">
    <property type="term" value="P:phosphatidylinositol-mediated signaling"/>
    <property type="evidence" value="ECO:0007669"/>
    <property type="project" value="TreeGrafter"/>
</dbReference>
<feature type="compositionally biased region" description="Low complexity" evidence="6">
    <location>
        <begin position="142"/>
        <end position="155"/>
    </location>
</feature>
<dbReference type="EC" id="3.1.4.11" evidence="1 5"/>
<evidence type="ECO:0000313" key="8">
    <source>
        <dbReference type="EMBL" id="KAF6061122.1"/>
    </source>
</evidence>
<dbReference type="EMBL" id="JABWAD010000066">
    <property type="protein sequence ID" value="KAF6061122.1"/>
    <property type="molecule type" value="Genomic_DNA"/>
</dbReference>
<dbReference type="GO" id="GO:0051209">
    <property type="term" value="P:release of sequestered calcium ion into cytosol"/>
    <property type="evidence" value="ECO:0007669"/>
    <property type="project" value="TreeGrafter"/>
</dbReference>
<dbReference type="CDD" id="cd00275">
    <property type="entry name" value="C2_PLC_like"/>
    <property type="match status" value="1"/>
</dbReference>
<evidence type="ECO:0000313" key="9">
    <source>
        <dbReference type="Proteomes" id="UP000536275"/>
    </source>
</evidence>
<feature type="compositionally biased region" description="Low complexity" evidence="6">
    <location>
        <begin position="86"/>
        <end position="109"/>
    </location>
</feature>
<sequence length="738" mass="83617">MLESLNRRNSIDSNQGDNDNDNDNHSNDELSPSELYYSPSGSPPKSQLLLRKSSSPSSYSPIKSDLPNIYSHLRSNDSESPPQPSPKQQSSLSSSSSSSSSSNTKSSTTKNIFKKLLRINKSSDNIDESRSIVSNNGGSPMSDSTTVTSTLSTDTAPKRGKSIQRSQILHHTDSDSLYLENQIELRPEISKSIGNIKIPSIFTNDGMPLLKISHKSKKRILFWIDPSCFKFSWRMANSTTTTTSATTSATTSGLPQGITNTTALSNSAIISTPAIATSAIHRLSITNRTTHEFVLDDIKSIYIQNEGSGYREELNISQKLEKNWITIIYFNHKKNSLKSLHLITDNDHDFKKLISAIYNLKQLHENYVKMLLNKELLAGDNGNVDGNEVDIQKSHKHVREFLSFNDILKYSKRLNINVNTNHLQQIFDQVLLLSSATTEKPVSTPLFEKGLNFEQFKQFVSILKDRKDLQEIWDSLAQGKEVLQFDEIKNFIINIQKENFSDDDDNSTINLIFQKYCSNDNGWNKESLNEYLLSSYSTPYREITQTQTNYYDYPLNEYFISSSHNTYLTGRQVAGDSSVEGYIRTLQRGCRCVEIDIWNGDSNTTTTTVIVNHGRTLLTNKLANVIVLSNKKFAFINNEIIRENGFNPNFNTKFSGSIITTTNDLIFIKFVVYASTSLNYPDYGENFPIAILVTKLNYLKQGYRYIYLNDLLGEQLVYSSIFIKIEYDEDLLNEFINK</sequence>
<dbReference type="PANTHER" id="PTHR10336">
    <property type="entry name" value="PHOSPHOINOSITIDE-SPECIFIC PHOSPHOLIPASE C FAMILY PROTEIN"/>
    <property type="match status" value="1"/>
</dbReference>
<dbReference type="AlphaFoldDB" id="A0A8H6BSD6"/>
<dbReference type="GO" id="GO:0016042">
    <property type="term" value="P:lipid catabolic process"/>
    <property type="evidence" value="ECO:0007669"/>
    <property type="project" value="UniProtKB-KW"/>
</dbReference>
<dbReference type="SUPFAM" id="SSF51695">
    <property type="entry name" value="PLC-like phosphodiesterases"/>
    <property type="match status" value="1"/>
</dbReference>
<accession>A0A8H6BSD6</accession>
<dbReference type="Pfam" id="PF00388">
    <property type="entry name" value="PI-PLC-X"/>
    <property type="match status" value="1"/>
</dbReference>
<feature type="compositionally biased region" description="Low complexity" evidence="6">
    <location>
        <begin position="43"/>
        <end position="66"/>
    </location>
</feature>
<dbReference type="CDD" id="cd13360">
    <property type="entry name" value="PH_PLC_fungal"/>
    <property type="match status" value="1"/>
</dbReference>
<feature type="compositionally biased region" description="Polar residues" evidence="6">
    <location>
        <begin position="131"/>
        <end position="141"/>
    </location>
</feature>
<dbReference type="InterPro" id="IPR011992">
    <property type="entry name" value="EF-hand-dom_pair"/>
</dbReference>
<reference evidence="8 9" key="1">
    <citation type="submission" date="2020-03" db="EMBL/GenBank/DDBJ databases">
        <title>FDA dAtabase for Regulatory Grade micrObial Sequences (FDA-ARGOS): Supporting development and validation of Infectious Disease Dx tests.</title>
        <authorList>
            <person name="Campos J."/>
            <person name="Goldberg B."/>
            <person name="Tallon L."/>
            <person name="Sadzewicz L."/>
            <person name="Vavikolanu K."/>
            <person name="Mehta A."/>
            <person name="Aluvathingal J."/>
            <person name="Nadendla S."/>
            <person name="Nandy P."/>
            <person name="Geyer C."/>
            <person name="Yan Y."/>
            <person name="Sichtig H."/>
        </authorList>
    </citation>
    <scope>NUCLEOTIDE SEQUENCE [LARGE SCALE GENOMIC DNA]</scope>
    <source>
        <strain evidence="8 9">FDAARGOS_656</strain>
    </source>
</reference>
<dbReference type="PROSITE" id="PS50007">
    <property type="entry name" value="PIPLC_X_DOMAIN"/>
    <property type="match status" value="1"/>
</dbReference>
<dbReference type="InterPro" id="IPR037755">
    <property type="entry name" value="Plc1_PH"/>
</dbReference>
<evidence type="ECO:0000256" key="1">
    <source>
        <dbReference type="ARBA" id="ARBA00012368"/>
    </source>
</evidence>
<organism evidence="8 9">
    <name type="scientific">Candida albicans</name>
    <name type="common">Yeast</name>
    <dbReference type="NCBI Taxonomy" id="5476"/>
    <lineage>
        <taxon>Eukaryota</taxon>
        <taxon>Fungi</taxon>
        <taxon>Dikarya</taxon>
        <taxon>Ascomycota</taxon>
        <taxon>Saccharomycotina</taxon>
        <taxon>Pichiomycetes</taxon>
        <taxon>Debaryomycetaceae</taxon>
        <taxon>Candida/Lodderomyces clade</taxon>
        <taxon>Candida</taxon>
    </lineage>
</organism>
<dbReference type="SUPFAM" id="SSF49562">
    <property type="entry name" value="C2 domain (Calcium/lipid-binding domain, CaLB)"/>
    <property type="match status" value="1"/>
</dbReference>
<dbReference type="InterPro" id="IPR035892">
    <property type="entry name" value="C2_domain_sf"/>
</dbReference>
<feature type="region of interest" description="Disordered" evidence="6">
    <location>
        <begin position="1"/>
        <end position="109"/>
    </location>
</feature>
<keyword evidence="3 5" id="KW-0442">Lipid degradation</keyword>
<dbReference type="Proteomes" id="UP000536275">
    <property type="component" value="Unassembled WGS sequence"/>
</dbReference>
<comment type="catalytic activity">
    <reaction evidence="5">
        <text>a 1,2-diacyl-sn-glycero-3-phospho-(1D-myo-inositol-4,5-bisphosphate) + H2O = 1D-myo-inositol 1,4,5-trisphosphate + a 1,2-diacyl-sn-glycerol + H(+)</text>
        <dbReference type="Rhea" id="RHEA:33179"/>
        <dbReference type="ChEBI" id="CHEBI:15377"/>
        <dbReference type="ChEBI" id="CHEBI:15378"/>
        <dbReference type="ChEBI" id="CHEBI:17815"/>
        <dbReference type="ChEBI" id="CHEBI:58456"/>
        <dbReference type="ChEBI" id="CHEBI:203600"/>
        <dbReference type="EC" id="3.1.4.11"/>
    </reaction>
</comment>
<feature type="domain" description="Phosphatidylinositol-specific phospholipase C X" evidence="7">
    <location>
        <begin position="549"/>
        <end position="695"/>
    </location>
</feature>